<feature type="active site" description="Proton donor/acceptor" evidence="2">
    <location>
        <position position="374"/>
    </location>
</feature>
<keyword evidence="6" id="KW-1185">Reference proteome</keyword>
<dbReference type="RefSeq" id="WP_160595655.1">
    <property type="nucleotide sequence ID" value="NZ_WTYI01000001.1"/>
</dbReference>
<dbReference type="Proteomes" id="UP000432727">
    <property type="component" value="Unassembled WGS sequence"/>
</dbReference>
<dbReference type="PROSITE" id="PS52035">
    <property type="entry name" value="PEPTIDASE_M14"/>
    <property type="match status" value="1"/>
</dbReference>
<dbReference type="InterPro" id="IPR050821">
    <property type="entry name" value="Cytosolic_carboxypeptidase"/>
</dbReference>
<dbReference type="PANTHER" id="PTHR12756">
    <property type="entry name" value="CYTOSOLIC CARBOXYPEPTIDASE"/>
    <property type="match status" value="1"/>
</dbReference>
<comment type="cofactor">
    <cofactor evidence="1">
        <name>Zn(2+)</name>
        <dbReference type="ChEBI" id="CHEBI:29105"/>
    </cofactor>
</comment>
<gene>
    <name evidence="5" type="ORF">GRI34_09115</name>
</gene>
<dbReference type="AlphaFoldDB" id="A0A6I4TKN3"/>
<feature type="chain" id="PRO_5026018775" evidence="3">
    <location>
        <begin position="24"/>
        <end position="405"/>
    </location>
</feature>
<evidence type="ECO:0000313" key="6">
    <source>
        <dbReference type="Proteomes" id="UP000432727"/>
    </source>
</evidence>
<protein>
    <submittedName>
        <fullName evidence="5">Peptidase M14</fullName>
    </submittedName>
</protein>
<dbReference type="Gene3D" id="3.40.630.10">
    <property type="entry name" value="Zn peptidases"/>
    <property type="match status" value="1"/>
</dbReference>
<reference evidence="5 6" key="1">
    <citation type="submission" date="2019-12" db="EMBL/GenBank/DDBJ databases">
        <title>Genomic-based taxomic classification of the family Erythrobacteraceae.</title>
        <authorList>
            <person name="Xu L."/>
        </authorList>
    </citation>
    <scope>NUCLEOTIDE SEQUENCE [LARGE SCALE GENOMIC DNA]</scope>
    <source>
        <strain evidence="5 6">JCM 12189</strain>
    </source>
</reference>
<evidence type="ECO:0000256" key="3">
    <source>
        <dbReference type="SAM" id="SignalP"/>
    </source>
</evidence>
<dbReference type="Pfam" id="PF00246">
    <property type="entry name" value="Peptidase_M14"/>
    <property type="match status" value="1"/>
</dbReference>
<keyword evidence="3" id="KW-0732">Signal</keyword>
<evidence type="ECO:0000256" key="2">
    <source>
        <dbReference type="PROSITE-ProRule" id="PRU01379"/>
    </source>
</evidence>
<evidence type="ECO:0000256" key="1">
    <source>
        <dbReference type="ARBA" id="ARBA00001947"/>
    </source>
</evidence>
<dbReference type="PANTHER" id="PTHR12756:SF11">
    <property type="entry name" value="CYTOSOLIC CARBOXYPEPTIDASE 1"/>
    <property type="match status" value="1"/>
</dbReference>
<feature type="domain" description="Peptidase M14" evidence="4">
    <location>
        <begin position="157"/>
        <end position="399"/>
    </location>
</feature>
<dbReference type="OrthoDB" id="6221272at2"/>
<evidence type="ECO:0000259" key="4">
    <source>
        <dbReference type="PROSITE" id="PS52035"/>
    </source>
</evidence>
<dbReference type="Pfam" id="PF18027">
    <property type="entry name" value="Pepdidase_M14_N"/>
    <property type="match status" value="1"/>
</dbReference>
<proteinExistence type="inferred from homology"/>
<comment type="similarity">
    <text evidence="2">Belongs to the peptidase M14 family.</text>
</comment>
<dbReference type="EMBL" id="WTYI01000001">
    <property type="protein sequence ID" value="MXO96572.1"/>
    <property type="molecule type" value="Genomic_DNA"/>
</dbReference>
<dbReference type="InterPro" id="IPR040626">
    <property type="entry name" value="Pepdidase_M14_N"/>
</dbReference>
<name>A0A6I4TKN3_9SPHN</name>
<dbReference type="SMART" id="SM00631">
    <property type="entry name" value="Zn_pept"/>
    <property type="match status" value="1"/>
</dbReference>
<comment type="caution">
    <text evidence="5">The sequence shown here is derived from an EMBL/GenBank/DDBJ whole genome shotgun (WGS) entry which is preliminary data.</text>
</comment>
<evidence type="ECO:0000313" key="5">
    <source>
        <dbReference type="EMBL" id="MXO96572.1"/>
    </source>
</evidence>
<dbReference type="GO" id="GO:0006508">
    <property type="term" value="P:proteolysis"/>
    <property type="evidence" value="ECO:0007669"/>
    <property type="project" value="InterPro"/>
</dbReference>
<dbReference type="PROSITE" id="PS51257">
    <property type="entry name" value="PROKAR_LIPOPROTEIN"/>
    <property type="match status" value="1"/>
</dbReference>
<dbReference type="SUPFAM" id="SSF53187">
    <property type="entry name" value="Zn-dependent exopeptidases"/>
    <property type="match status" value="1"/>
</dbReference>
<dbReference type="GO" id="GO:0008270">
    <property type="term" value="F:zinc ion binding"/>
    <property type="evidence" value="ECO:0007669"/>
    <property type="project" value="InterPro"/>
</dbReference>
<accession>A0A6I4TKN3</accession>
<sequence length="405" mass="44846">MKRGISACLAGAIWLSGCVAPGAASLDRAAEPLAVADARCSDGSVAIDTAFDAGALASCTVGDDGRISITLSPEDAPPINCSAWYAFRLHSNAPRVVGIDLNYTACGHRYEPKVSYDGVEWTYLDPAKVEVMEVEGTRMARLSIRTDGRPIFVSAQEIIVPATYDAWLDGLEETGMVERETLGHSAEGRAIEIMYLGNPAAREQVVLVGRQHPPEVTGALAMFPFVETLLEHTELARRFRERFRVSAVPLLNPDGVVKGHWRHNTGGVDLNRDWGPFTQPETQLMRDVLVAIDNDPDRRLRLLLDFHSTGRDIFYTIPDELPTDPPLFTRDWLARYQDRMSGYEVTRDARHEVGRPISKAHAFDTYGVPAVTFELGDETDRTLIRRIGREAAIAMMEELLATERP</sequence>
<dbReference type="CDD" id="cd06237">
    <property type="entry name" value="M14_Nna1-like"/>
    <property type="match status" value="1"/>
</dbReference>
<feature type="signal peptide" evidence="3">
    <location>
        <begin position="1"/>
        <end position="23"/>
    </location>
</feature>
<dbReference type="GO" id="GO:0004181">
    <property type="term" value="F:metallocarboxypeptidase activity"/>
    <property type="evidence" value="ECO:0007669"/>
    <property type="project" value="InterPro"/>
</dbReference>
<dbReference type="InterPro" id="IPR000834">
    <property type="entry name" value="Peptidase_M14"/>
</dbReference>
<organism evidence="5 6">
    <name type="scientific">Qipengyuania aquimaris</name>
    <dbReference type="NCBI Taxonomy" id="255984"/>
    <lineage>
        <taxon>Bacteria</taxon>
        <taxon>Pseudomonadati</taxon>
        <taxon>Pseudomonadota</taxon>
        <taxon>Alphaproteobacteria</taxon>
        <taxon>Sphingomonadales</taxon>
        <taxon>Erythrobacteraceae</taxon>
        <taxon>Qipengyuania</taxon>
    </lineage>
</organism>